<protein>
    <submittedName>
        <fullName evidence="1">Uncharacterized protein</fullName>
    </submittedName>
</protein>
<name>A0AA39VX98_ACESA</name>
<proteinExistence type="predicted"/>
<gene>
    <name evidence="1" type="ORF">LWI29_019440</name>
</gene>
<sequence>MSTTLKLSKDASGKSVDQTLYRGMIGSLLYLTASRHDISFSVGVCARYQSDPRRSHLSSTIVMRIEQEIVMIGRAHRWLLLSRQQLGVLVLQEAKLDFLVHGRGRVHSRGEWMHTTPMDETNAVDYGFNQGTLTLL</sequence>
<accession>A0AA39VX98</accession>
<evidence type="ECO:0000313" key="1">
    <source>
        <dbReference type="EMBL" id="KAK0594508.1"/>
    </source>
</evidence>
<dbReference type="AlphaFoldDB" id="A0AA39VX98"/>
<dbReference type="EMBL" id="JAUESC010000029">
    <property type="protein sequence ID" value="KAK0594508.1"/>
    <property type="molecule type" value="Genomic_DNA"/>
</dbReference>
<comment type="caution">
    <text evidence="1">The sequence shown here is derived from an EMBL/GenBank/DDBJ whole genome shotgun (WGS) entry which is preliminary data.</text>
</comment>
<dbReference type="Proteomes" id="UP001168877">
    <property type="component" value="Unassembled WGS sequence"/>
</dbReference>
<reference evidence="1" key="1">
    <citation type="journal article" date="2022" name="Plant J.">
        <title>Strategies of tolerance reflected in two North American maple genomes.</title>
        <authorList>
            <person name="McEvoy S.L."/>
            <person name="Sezen U.U."/>
            <person name="Trouern-Trend A."/>
            <person name="McMahon S.M."/>
            <person name="Schaberg P.G."/>
            <person name="Yang J."/>
            <person name="Wegrzyn J.L."/>
            <person name="Swenson N.G."/>
        </authorList>
    </citation>
    <scope>NUCLEOTIDE SEQUENCE</scope>
    <source>
        <strain evidence="1">NS2018</strain>
    </source>
</reference>
<dbReference type="PANTHER" id="PTHR11439">
    <property type="entry name" value="GAG-POL-RELATED RETROTRANSPOSON"/>
    <property type="match status" value="1"/>
</dbReference>
<reference evidence="1" key="2">
    <citation type="submission" date="2023-06" db="EMBL/GenBank/DDBJ databases">
        <authorList>
            <person name="Swenson N.G."/>
            <person name="Wegrzyn J.L."/>
            <person name="Mcevoy S.L."/>
        </authorList>
    </citation>
    <scope>NUCLEOTIDE SEQUENCE</scope>
    <source>
        <strain evidence="1">NS2018</strain>
        <tissue evidence="1">Leaf</tissue>
    </source>
</reference>
<keyword evidence="2" id="KW-1185">Reference proteome</keyword>
<dbReference type="PANTHER" id="PTHR11439:SF486">
    <property type="entry name" value="RLK (RECEPTOR-LIKE KINASE) PROTEIN, PUTATIVE-RELATED"/>
    <property type="match status" value="1"/>
</dbReference>
<organism evidence="1 2">
    <name type="scientific">Acer saccharum</name>
    <name type="common">Sugar maple</name>
    <dbReference type="NCBI Taxonomy" id="4024"/>
    <lineage>
        <taxon>Eukaryota</taxon>
        <taxon>Viridiplantae</taxon>
        <taxon>Streptophyta</taxon>
        <taxon>Embryophyta</taxon>
        <taxon>Tracheophyta</taxon>
        <taxon>Spermatophyta</taxon>
        <taxon>Magnoliopsida</taxon>
        <taxon>eudicotyledons</taxon>
        <taxon>Gunneridae</taxon>
        <taxon>Pentapetalae</taxon>
        <taxon>rosids</taxon>
        <taxon>malvids</taxon>
        <taxon>Sapindales</taxon>
        <taxon>Sapindaceae</taxon>
        <taxon>Hippocastanoideae</taxon>
        <taxon>Acereae</taxon>
        <taxon>Acer</taxon>
    </lineage>
</organism>
<evidence type="ECO:0000313" key="2">
    <source>
        <dbReference type="Proteomes" id="UP001168877"/>
    </source>
</evidence>